<dbReference type="PANTHER" id="PTHR34837">
    <property type="entry name" value="OS05G0595500 PROTEIN"/>
    <property type="match status" value="1"/>
</dbReference>
<evidence type="ECO:0000256" key="1">
    <source>
        <dbReference type="SAM" id="MobiDB-lite"/>
    </source>
</evidence>
<dbReference type="Proteomes" id="UP001222027">
    <property type="component" value="Unassembled WGS sequence"/>
</dbReference>
<feature type="compositionally biased region" description="Basic and acidic residues" evidence="1">
    <location>
        <begin position="354"/>
        <end position="390"/>
    </location>
</feature>
<dbReference type="PANTHER" id="PTHR34837:SF1">
    <property type="entry name" value="LOW PROTEIN: ZINC FINGER CCCH DOMAIN PROTEIN"/>
    <property type="match status" value="1"/>
</dbReference>
<feature type="compositionally biased region" description="Polar residues" evidence="1">
    <location>
        <begin position="587"/>
        <end position="601"/>
    </location>
</feature>
<feature type="region of interest" description="Disordered" evidence="1">
    <location>
        <begin position="471"/>
        <end position="491"/>
    </location>
</feature>
<feature type="compositionally biased region" description="Basic and acidic residues" evidence="1">
    <location>
        <begin position="270"/>
        <end position="347"/>
    </location>
</feature>
<feature type="region of interest" description="Disordered" evidence="1">
    <location>
        <begin position="508"/>
        <end position="572"/>
    </location>
</feature>
<keyword evidence="3" id="KW-1185">Reference proteome</keyword>
<feature type="region of interest" description="Disordered" evidence="1">
    <location>
        <begin position="585"/>
        <end position="635"/>
    </location>
</feature>
<feature type="compositionally biased region" description="Basic and acidic residues" evidence="1">
    <location>
        <begin position="215"/>
        <end position="258"/>
    </location>
</feature>
<proteinExistence type="predicted"/>
<sequence>MPRGSRHRSHRSHKHSRDRSDSEEVESPRERRSREEESTAISGARVCRDLEPEKRRLSNDNAGKEVMSSSNGDTSGEKKRKARDDEVVVVADRWNGGQEDDQKRWKGEEFGHVLDNSSRSKAPDSKASSSRRHEVSDGRGENRGGKNDPVKEKSEKTSSRRENSYNKDGSERGSNKEGEIHDSRLDKSDDLRSRKHGTRVGAGTEEIATKNYAKINDRQVQDVVHSVETEKGLEKHMRRREPREGSEDKDKLLDDSRDFDDRRLSYRDDYSVKRSYKDEKHEDAKYRGKYRIDNEKEKKHHDDRYQDEWSSKDHTSGKSDKCHFRDDIKSMETHYKKNKLHNTDHDGTSYVDDLDTKLKDSRGRKRYSDERDDRDDVKIRGTKERHEVVEKNVSSIGRTGSRNDKSRSEYQHADKADSSPKNNRLKGSTSSTTYAGKDYNRDISKLAESAHRESAPEGRIRAIINCKGDSVASSGLHDKVSGTRSGKLTTKDDIHSGEVVVEIAASKYNRATRSPNQSKGRSSANSGRRFSERSPSKYDRTARQRLDIEIGQRTSSSKNGEKGESASEKLNLDDVSRTDVCVRESTIGPSSINQSGYSDYSPNHLRPLPPARFGIDSPSVLGSYQDDNKVQSSDHRSYNRYKRIGDLGYGKGHANVWKGAPNWHSPVTNGFLPLQRGPPAAGFHPAISQFSASPLFGVRPSMDLTHGGVSYHMHEMAERFPGHGRPFLWHNPVDQLCHPHMQMWDRNNGMFNNESHIYGSQGSDENSQLIDSRGWDTGFDMWKGQNVDDMDIHVFKKERESSIHSLTDDLTQLKHLPFQSIEPKLSTDLLPAKSDVELPRKAVTKKTFEPSNMPRDKITNHGVNYLSRIDISPNLVGLELYKRCTSLLGTLNISDTCSLGTHGCFQTNKDGSIVKMRSTSSVLNTFLPITKDIVFKRAMSLYEKQKGRVNGKHDVPAPIYTEEKKEATSGNEEKVQQGGADWASMERAPLSDLDSANNMKAGGSTCVQDTDCPGIAVDHNSDFISCGEVCGHRHHGCEASEASIGEWAEYGMLIQSVDSATCGVSDVLSHRCISRYRGEYGRVEAERPKE</sequence>
<feature type="compositionally biased region" description="Basic and acidic residues" evidence="1">
    <location>
        <begin position="46"/>
        <end position="58"/>
    </location>
</feature>
<name>A0AAV8P3X6_ENSVE</name>
<feature type="compositionally biased region" description="Basic and acidic residues" evidence="1">
    <location>
        <begin position="18"/>
        <end position="37"/>
    </location>
</feature>
<dbReference type="AlphaFoldDB" id="A0AAV8P3X6"/>
<comment type="caution">
    <text evidence="2">The sequence shown here is derived from an EMBL/GenBank/DDBJ whole genome shotgun (WGS) entry which is preliminary data.</text>
</comment>
<accession>A0AAV8P3X6</accession>
<feature type="compositionally biased region" description="Basic residues" evidence="1">
    <location>
        <begin position="1"/>
        <end position="17"/>
    </location>
</feature>
<feature type="compositionally biased region" description="Basic and acidic residues" evidence="1">
    <location>
        <begin position="131"/>
        <end position="192"/>
    </location>
</feature>
<feature type="compositionally biased region" description="Basic and acidic residues" evidence="1">
    <location>
        <begin position="100"/>
        <end position="112"/>
    </location>
</feature>
<feature type="compositionally biased region" description="Basic and acidic residues" evidence="1">
    <location>
        <begin position="401"/>
        <end position="418"/>
    </location>
</feature>
<feature type="compositionally biased region" description="Polar residues" evidence="1">
    <location>
        <begin position="419"/>
        <end position="434"/>
    </location>
</feature>
<feature type="compositionally biased region" description="Basic and acidic residues" evidence="1">
    <location>
        <begin position="626"/>
        <end position="635"/>
    </location>
</feature>
<feature type="compositionally biased region" description="Basic and acidic residues" evidence="1">
    <location>
        <begin position="529"/>
        <end position="550"/>
    </location>
</feature>
<feature type="region of interest" description="Disordered" evidence="1">
    <location>
        <begin position="1"/>
        <end position="258"/>
    </location>
</feature>
<protein>
    <submittedName>
        <fullName evidence="2">Uncharacterized protein</fullName>
    </submittedName>
</protein>
<feature type="region of interest" description="Disordered" evidence="1">
    <location>
        <begin position="270"/>
        <end position="440"/>
    </location>
</feature>
<gene>
    <name evidence="2" type="ORF">OPV22_028289</name>
</gene>
<feature type="compositionally biased region" description="Polar residues" evidence="1">
    <location>
        <begin position="509"/>
        <end position="528"/>
    </location>
</feature>
<dbReference type="EMBL" id="JAQQAF010000008">
    <property type="protein sequence ID" value="KAJ8465737.1"/>
    <property type="molecule type" value="Genomic_DNA"/>
</dbReference>
<reference evidence="2 3" key="1">
    <citation type="submission" date="2022-12" db="EMBL/GenBank/DDBJ databases">
        <title>Chromosome-scale assembly of the Ensete ventricosum genome.</title>
        <authorList>
            <person name="Dussert Y."/>
            <person name="Stocks J."/>
            <person name="Wendawek A."/>
            <person name="Woldeyes F."/>
            <person name="Nichols R.A."/>
            <person name="Borrell J.S."/>
        </authorList>
    </citation>
    <scope>NUCLEOTIDE SEQUENCE [LARGE SCALE GENOMIC DNA]</scope>
    <source>
        <strain evidence="3">cv. Maze</strain>
        <tissue evidence="2">Seeds</tissue>
    </source>
</reference>
<evidence type="ECO:0000313" key="3">
    <source>
        <dbReference type="Proteomes" id="UP001222027"/>
    </source>
</evidence>
<feature type="compositionally biased region" description="Basic and acidic residues" evidence="1">
    <location>
        <begin position="559"/>
        <end position="572"/>
    </location>
</feature>
<organism evidence="2 3">
    <name type="scientific">Ensete ventricosum</name>
    <name type="common">Abyssinian banana</name>
    <name type="synonym">Musa ensete</name>
    <dbReference type="NCBI Taxonomy" id="4639"/>
    <lineage>
        <taxon>Eukaryota</taxon>
        <taxon>Viridiplantae</taxon>
        <taxon>Streptophyta</taxon>
        <taxon>Embryophyta</taxon>
        <taxon>Tracheophyta</taxon>
        <taxon>Spermatophyta</taxon>
        <taxon>Magnoliopsida</taxon>
        <taxon>Liliopsida</taxon>
        <taxon>Zingiberales</taxon>
        <taxon>Musaceae</taxon>
        <taxon>Ensete</taxon>
    </lineage>
</organism>
<evidence type="ECO:0000313" key="2">
    <source>
        <dbReference type="EMBL" id="KAJ8465737.1"/>
    </source>
</evidence>